<sequence length="520" mass="57414">MYPGKYAVERADQPCFIMAGTGETVTYAEFEARTNRLAHVLREAGLGFRDHYTVFMENNARYLEACGAGERTGLYCTAANSHLTATELAYILENSESRALIASAATLPVAAAAAAQVPAVELLLVVDDAGVLTPADRGRFRDFADATSVHPDTPVADERRGRVMLYSSGTTGRPKGILYELPDVPPDTLLDPQEFLASLYGYREGITYLSPAPLYHSGPQGAVGLTIRMGGTVIIMERFDAEEYLRLVDKYRVTHSQLVPTMFSRMLKLPDEVRLSYDVSSLEVVVHAAAPCPVPVKEQMIDWWGPIILEYYGATEAMGFVACTSEEWLAHKGTVGRVVFGELHVCDDDMNEVPAGITGTLWFVMSKPVRYFNDPERSKEAHSPDGRMCTVGDVGYVDEDGFVYLTDRKTFMIISGGVNIYPQETENLLITHPMVADAAVFGIPHPDLGEEVKAAVELLPGVEAGPELADELIQFCRDNLSRHKCPRSIDFEDKLPRLATGKLYKRQLRDKYWADGPARI</sequence>
<dbReference type="GO" id="GO:0004467">
    <property type="term" value="F:long-chain fatty acid-CoA ligase activity"/>
    <property type="evidence" value="ECO:0007669"/>
    <property type="project" value="UniProtKB-EC"/>
</dbReference>
<evidence type="ECO:0000313" key="5">
    <source>
        <dbReference type="EMBL" id="MQY31850.1"/>
    </source>
</evidence>
<dbReference type="Proteomes" id="UP000431401">
    <property type="component" value="Unassembled WGS sequence"/>
</dbReference>
<evidence type="ECO:0000313" key="6">
    <source>
        <dbReference type="Proteomes" id="UP000431401"/>
    </source>
</evidence>
<dbReference type="PROSITE" id="PS00455">
    <property type="entry name" value="AMP_BINDING"/>
    <property type="match status" value="1"/>
</dbReference>
<dbReference type="InterPro" id="IPR000873">
    <property type="entry name" value="AMP-dep_synth/lig_dom"/>
</dbReference>
<dbReference type="InterPro" id="IPR020845">
    <property type="entry name" value="AMP-binding_CS"/>
</dbReference>
<gene>
    <name evidence="5" type="primary">lcfB_20</name>
    <name evidence="5" type="ORF">NRB56_74610</name>
</gene>
<dbReference type="Pfam" id="PF13193">
    <property type="entry name" value="AMP-binding_C"/>
    <property type="match status" value="1"/>
</dbReference>
<dbReference type="OrthoDB" id="9803968at2"/>
<dbReference type="Pfam" id="PF00501">
    <property type="entry name" value="AMP-binding"/>
    <property type="match status" value="1"/>
</dbReference>
<dbReference type="GO" id="GO:0031956">
    <property type="term" value="F:medium-chain fatty acid-CoA ligase activity"/>
    <property type="evidence" value="ECO:0007669"/>
    <property type="project" value="TreeGrafter"/>
</dbReference>
<comment type="caution">
    <text evidence="5">The sequence shown here is derived from an EMBL/GenBank/DDBJ whole genome shotgun (WGS) entry which is preliminary data.</text>
</comment>
<keyword evidence="2 5" id="KW-0436">Ligase</keyword>
<feature type="domain" description="AMP-binding enzyme C-terminal" evidence="4">
    <location>
        <begin position="424"/>
        <end position="502"/>
    </location>
</feature>
<dbReference type="EC" id="6.2.1.3" evidence="5"/>
<dbReference type="Gene3D" id="3.30.300.30">
    <property type="match status" value="1"/>
</dbReference>
<evidence type="ECO:0000259" key="3">
    <source>
        <dbReference type="Pfam" id="PF00501"/>
    </source>
</evidence>
<dbReference type="PANTHER" id="PTHR43201:SF5">
    <property type="entry name" value="MEDIUM-CHAIN ACYL-COA LIGASE ACSF2, MITOCHONDRIAL"/>
    <property type="match status" value="1"/>
</dbReference>
<evidence type="ECO:0000259" key="4">
    <source>
        <dbReference type="Pfam" id="PF13193"/>
    </source>
</evidence>
<keyword evidence="6" id="KW-1185">Reference proteome</keyword>
<dbReference type="InterPro" id="IPR045851">
    <property type="entry name" value="AMP-bd_C_sf"/>
</dbReference>
<reference evidence="5 6" key="1">
    <citation type="submission" date="2019-10" db="EMBL/GenBank/DDBJ databases">
        <title>Nocardia macrotermitis sp. nov. and Nocardia aurantia sp. nov., isolated from the gut of fungus growing-termite Macrotermes natalensis.</title>
        <authorList>
            <person name="Benndorf R."/>
            <person name="Schwitalla J."/>
            <person name="Martin K."/>
            <person name="De Beer W."/>
            <person name="Kaster A.-K."/>
            <person name="Vollmers J."/>
            <person name="Poulsen M."/>
            <person name="Beemelmanns C."/>
        </authorList>
    </citation>
    <scope>NUCLEOTIDE SEQUENCE [LARGE SCALE GENOMIC DNA]</scope>
    <source>
        <strain evidence="5 6">RB56</strain>
    </source>
</reference>
<organism evidence="5 6">
    <name type="scientific">Nocardia aurantia</name>
    <dbReference type="NCBI Taxonomy" id="2585199"/>
    <lineage>
        <taxon>Bacteria</taxon>
        <taxon>Bacillati</taxon>
        <taxon>Actinomycetota</taxon>
        <taxon>Actinomycetes</taxon>
        <taxon>Mycobacteriales</taxon>
        <taxon>Nocardiaceae</taxon>
        <taxon>Nocardia</taxon>
    </lineage>
</organism>
<proteinExistence type="inferred from homology"/>
<dbReference type="AlphaFoldDB" id="A0A7K0E187"/>
<evidence type="ECO:0000256" key="2">
    <source>
        <dbReference type="ARBA" id="ARBA00022598"/>
    </source>
</evidence>
<protein>
    <submittedName>
        <fullName evidence="5">Long-chain-fatty-acid--CoA ligase</fullName>
        <ecNumber evidence="5">6.2.1.3</ecNumber>
    </submittedName>
</protein>
<comment type="similarity">
    <text evidence="1">Belongs to the ATP-dependent AMP-binding enzyme family.</text>
</comment>
<dbReference type="PANTHER" id="PTHR43201">
    <property type="entry name" value="ACYL-COA SYNTHETASE"/>
    <property type="match status" value="1"/>
</dbReference>
<dbReference type="Gene3D" id="3.40.50.12780">
    <property type="entry name" value="N-terminal domain of ligase-like"/>
    <property type="match status" value="1"/>
</dbReference>
<feature type="domain" description="AMP-dependent synthetase/ligase" evidence="3">
    <location>
        <begin position="8"/>
        <end position="363"/>
    </location>
</feature>
<dbReference type="EMBL" id="WEGI01000024">
    <property type="protein sequence ID" value="MQY31850.1"/>
    <property type="molecule type" value="Genomic_DNA"/>
</dbReference>
<dbReference type="InterPro" id="IPR042099">
    <property type="entry name" value="ANL_N_sf"/>
</dbReference>
<accession>A0A7K0E187</accession>
<dbReference type="RefSeq" id="WP_153349061.1">
    <property type="nucleotide sequence ID" value="NZ_WEGI01000024.1"/>
</dbReference>
<dbReference type="InterPro" id="IPR025110">
    <property type="entry name" value="AMP-bd_C"/>
</dbReference>
<dbReference type="SUPFAM" id="SSF56801">
    <property type="entry name" value="Acetyl-CoA synthetase-like"/>
    <property type="match status" value="1"/>
</dbReference>
<evidence type="ECO:0000256" key="1">
    <source>
        <dbReference type="ARBA" id="ARBA00006432"/>
    </source>
</evidence>
<name>A0A7K0E187_9NOCA</name>